<feature type="short sequence motif" description="'HIGH' region" evidence="8">
    <location>
        <begin position="9"/>
        <end position="19"/>
    </location>
</feature>
<dbReference type="InterPro" id="IPR020751">
    <property type="entry name" value="aa-tRNA-synth_I_codon-bd_sub2"/>
</dbReference>
<evidence type="ECO:0000313" key="11">
    <source>
        <dbReference type="EMBL" id="ADM10088.1"/>
    </source>
</evidence>
<dbReference type="PANTHER" id="PTHR43311:SF2">
    <property type="entry name" value="GLUTAMATE--TRNA LIGASE, MITOCHONDRIAL-RELATED"/>
    <property type="match status" value="1"/>
</dbReference>
<evidence type="ECO:0000256" key="4">
    <source>
        <dbReference type="ARBA" id="ARBA00022741"/>
    </source>
</evidence>
<proteinExistence type="inferred from homology"/>
<dbReference type="HAMAP" id="MF_00022">
    <property type="entry name" value="Glu_tRNA_synth_type1"/>
    <property type="match status" value="1"/>
</dbReference>
<dbReference type="GO" id="GO:0006424">
    <property type="term" value="P:glutamyl-tRNA aminoacylation"/>
    <property type="evidence" value="ECO:0007669"/>
    <property type="project" value="UniProtKB-UniRule"/>
</dbReference>
<dbReference type="GO" id="GO:0005737">
    <property type="term" value="C:cytoplasm"/>
    <property type="evidence" value="ECO:0007669"/>
    <property type="project" value="UniProtKB-SubCell"/>
</dbReference>
<dbReference type="eggNOG" id="COG0008">
    <property type="taxonomic scope" value="Bacteria"/>
</dbReference>
<feature type="domain" description="Glutamyl/glutaminyl-tRNA synthetase class Ib catalytic" evidence="9">
    <location>
        <begin position="3"/>
        <end position="278"/>
    </location>
</feature>
<dbReference type="InterPro" id="IPR008925">
    <property type="entry name" value="aa_tRNA-synth_I_cd-bd_sf"/>
</dbReference>
<protein>
    <recommendedName>
        <fullName evidence="8">Glutamate--tRNA ligase</fullName>
        <ecNumber evidence="8">6.1.1.17</ecNumber>
    </recommendedName>
    <alternativeName>
        <fullName evidence="8">Glutamyl-tRNA synthetase</fullName>
        <shortName evidence="8">GluRS</shortName>
    </alternativeName>
</protein>
<keyword evidence="6 8" id="KW-0648">Protein biosynthesis</keyword>
<dbReference type="Pfam" id="PF00749">
    <property type="entry name" value="tRNA-synt_1c"/>
    <property type="match status" value="1"/>
</dbReference>
<keyword evidence="7 8" id="KW-0030">Aminoacyl-tRNA synthetase</keyword>
<evidence type="ECO:0000313" key="12">
    <source>
        <dbReference type="Proteomes" id="UP000001302"/>
    </source>
</evidence>
<evidence type="ECO:0000256" key="3">
    <source>
        <dbReference type="ARBA" id="ARBA00022598"/>
    </source>
</evidence>
<comment type="similarity">
    <text evidence="1 8">Belongs to the class-I aminoacyl-tRNA synthetase family. Glutamate--tRNA ligase type 1 subfamily.</text>
</comment>
<dbReference type="NCBIfam" id="TIGR00464">
    <property type="entry name" value="gltX_bact"/>
    <property type="match status" value="1"/>
</dbReference>
<comment type="function">
    <text evidence="8">Catalyzes the attachment of glutamate to tRNA(Glu) in a two-step reaction: glutamate is first activated by ATP to form Glu-AMP and then transferred to the acceptor end of tRNA(Glu).</text>
</comment>
<dbReference type="InterPro" id="IPR000924">
    <property type="entry name" value="Glu/Gln-tRNA-synth"/>
</dbReference>
<comment type="caution">
    <text evidence="8">Lacks conserved residue(s) required for the propagation of feature annotation.</text>
</comment>
<dbReference type="Pfam" id="PF19269">
    <property type="entry name" value="Anticodon_2"/>
    <property type="match status" value="1"/>
</dbReference>
<dbReference type="KEGG" id="pbr:PB2503_10184"/>
<evidence type="ECO:0000256" key="6">
    <source>
        <dbReference type="ARBA" id="ARBA00022917"/>
    </source>
</evidence>
<evidence type="ECO:0000256" key="2">
    <source>
        <dbReference type="ARBA" id="ARBA00022490"/>
    </source>
</evidence>
<dbReference type="PRINTS" id="PR00987">
    <property type="entry name" value="TRNASYNTHGLU"/>
</dbReference>
<sequence>MAVKVRFAPSPTGKLHVGNVRAALFNWLFARRTAGTFLLRSDDTDRLRSTTAFEDQIRHDLTWLGLHHDEFARQSERFDAYRAVAEELKAQSLLYPCYETPEELDRQRKLRRARGLPPVYDRAALSLSPDEKAALEAEGRQPHWRFKLSRSVVEWDDMIRGETKVDTSSISDPVLIREDGQFLYTLPSCVDDVDMGITHIIRGEDHVTNTAAQLEIFAAILSIRGGGDLPQFGHHSLLVGKDGEQLSKRLGSLTIEDLRAQGIEAAAITSLLARLGTADPVIPAADLDMLAEGFAFDRLGRAPARFNQTELIALNARLLHEMPYERLKGRLAQLDIDDRLWEAVKGNIETIADACEWRDIIEKPIEPVIAEEDRPVTEAAAAAVPDREVGPEDWPAIIDAVKAETGRKGKKLFMPLRLALTGKSFGPEMPVLFTLIGAARAKQRFLGEDA</sequence>
<organism evidence="11 12">
    <name type="scientific">Parvularcula bermudensis (strain ATCC BAA-594 / HTCC2503 / KCTC 12087)</name>
    <dbReference type="NCBI Taxonomy" id="314260"/>
    <lineage>
        <taxon>Bacteria</taxon>
        <taxon>Pseudomonadati</taxon>
        <taxon>Pseudomonadota</taxon>
        <taxon>Alphaproteobacteria</taxon>
        <taxon>Parvularculales</taxon>
        <taxon>Parvularculaceae</taxon>
        <taxon>Parvularcula</taxon>
    </lineage>
</organism>
<dbReference type="PROSITE" id="PS00178">
    <property type="entry name" value="AA_TRNA_LIGASE_I"/>
    <property type="match status" value="1"/>
</dbReference>
<keyword evidence="2 8" id="KW-0963">Cytoplasm</keyword>
<dbReference type="InterPro" id="IPR014729">
    <property type="entry name" value="Rossmann-like_a/b/a_fold"/>
</dbReference>
<dbReference type="GO" id="GO:0005524">
    <property type="term" value="F:ATP binding"/>
    <property type="evidence" value="ECO:0007669"/>
    <property type="project" value="UniProtKB-UniRule"/>
</dbReference>
<dbReference type="InterPro" id="IPR020058">
    <property type="entry name" value="Glu/Gln-tRNA-synth_Ib_cat-dom"/>
</dbReference>
<dbReference type="RefSeq" id="WP_013301062.1">
    <property type="nucleotide sequence ID" value="NC_014414.1"/>
</dbReference>
<dbReference type="SUPFAM" id="SSF52374">
    <property type="entry name" value="Nucleotidylyl transferase"/>
    <property type="match status" value="1"/>
</dbReference>
<dbReference type="InterPro" id="IPR045462">
    <property type="entry name" value="aa-tRNA-synth_I_cd-bd"/>
</dbReference>
<dbReference type="InterPro" id="IPR001412">
    <property type="entry name" value="aa-tRNA-synth_I_CS"/>
</dbReference>
<name>E0TFG4_PARBH</name>
<accession>E0TFG4</accession>
<dbReference type="SUPFAM" id="SSF48163">
    <property type="entry name" value="An anticodon-binding domain of class I aminoacyl-tRNA synthetases"/>
    <property type="match status" value="1"/>
</dbReference>
<feature type="short sequence motif" description="'KMSKS' region" evidence="8">
    <location>
        <begin position="245"/>
        <end position="249"/>
    </location>
</feature>
<keyword evidence="3 8" id="KW-0436">Ligase</keyword>
<evidence type="ECO:0000259" key="10">
    <source>
        <dbReference type="Pfam" id="PF19269"/>
    </source>
</evidence>
<dbReference type="STRING" id="314260.PB2503_10184"/>
<reference evidence="12" key="1">
    <citation type="submission" date="2010-08" db="EMBL/GenBank/DDBJ databases">
        <title>Genome sequence of Parvularcula bermudensis HTCC2503.</title>
        <authorList>
            <person name="Kang D.-M."/>
            <person name="Oh H.-M."/>
            <person name="Cho J.-C."/>
        </authorList>
    </citation>
    <scope>NUCLEOTIDE SEQUENCE [LARGE SCALE GENOMIC DNA]</scope>
    <source>
        <strain evidence="12">ATCC BAA-594 / HTCC2503 / KCTC 12087</strain>
    </source>
</reference>
<comment type="subcellular location">
    <subcellularLocation>
        <location evidence="8">Cytoplasm</location>
    </subcellularLocation>
</comment>
<comment type="subunit">
    <text evidence="8">Monomer.</text>
</comment>
<dbReference type="InterPro" id="IPR049940">
    <property type="entry name" value="GluQ/Sye"/>
</dbReference>
<dbReference type="AlphaFoldDB" id="E0TFG4"/>
<evidence type="ECO:0000256" key="5">
    <source>
        <dbReference type="ARBA" id="ARBA00022840"/>
    </source>
</evidence>
<dbReference type="PANTHER" id="PTHR43311">
    <property type="entry name" value="GLUTAMATE--TRNA LIGASE"/>
    <property type="match status" value="1"/>
</dbReference>
<dbReference type="GO" id="GO:0004818">
    <property type="term" value="F:glutamate-tRNA ligase activity"/>
    <property type="evidence" value="ECO:0007669"/>
    <property type="project" value="UniProtKB-UniRule"/>
</dbReference>
<feature type="binding site" evidence="8">
    <location>
        <position position="248"/>
    </location>
    <ligand>
        <name>ATP</name>
        <dbReference type="ChEBI" id="CHEBI:30616"/>
    </ligand>
</feature>
<dbReference type="HOGENOM" id="CLU_015768_6_1_5"/>
<evidence type="ECO:0000256" key="1">
    <source>
        <dbReference type="ARBA" id="ARBA00007894"/>
    </source>
</evidence>
<dbReference type="Gene3D" id="3.40.50.620">
    <property type="entry name" value="HUPs"/>
    <property type="match status" value="1"/>
</dbReference>
<feature type="domain" description="Aminoacyl-tRNA synthetase class I anticodon-binding" evidence="10">
    <location>
        <begin position="341"/>
        <end position="444"/>
    </location>
</feature>
<evidence type="ECO:0000256" key="7">
    <source>
        <dbReference type="ARBA" id="ARBA00023146"/>
    </source>
</evidence>
<keyword evidence="12" id="KW-1185">Reference proteome</keyword>
<keyword evidence="4 8" id="KW-0547">Nucleotide-binding</keyword>
<keyword evidence="5 8" id="KW-0067">ATP-binding</keyword>
<gene>
    <name evidence="8" type="primary">gltX</name>
    <name evidence="11" type="ordered locus">PB2503_10184</name>
</gene>
<dbReference type="EC" id="6.1.1.17" evidence="8"/>
<evidence type="ECO:0000256" key="8">
    <source>
        <dbReference type="HAMAP-Rule" id="MF_00022"/>
    </source>
</evidence>
<dbReference type="OrthoDB" id="9807503at2"/>
<dbReference type="Proteomes" id="UP000001302">
    <property type="component" value="Chromosome"/>
</dbReference>
<evidence type="ECO:0000259" key="9">
    <source>
        <dbReference type="Pfam" id="PF00749"/>
    </source>
</evidence>
<dbReference type="InterPro" id="IPR004527">
    <property type="entry name" value="Glu-tRNA-ligase_bac/mito"/>
</dbReference>
<dbReference type="EMBL" id="CP002156">
    <property type="protein sequence ID" value="ADM10088.1"/>
    <property type="molecule type" value="Genomic_DNA"/>
</dbReference>
<dbReference type="Gene3D" id="1.10.10.350">
    <property type="match status" value="1"/>
</dbReference>
<comment type="catalytic activity">
    <reaction evidence="8">
        <text>tRNA(Glu) + L-glutamate + ATP = L-glutamyl-tRNA(Glu) + AMP + diphosphate</text>
        <dbReference type="Rhea" id="RHEA:23540"/>
        <dbReference type="Rhea" id="RHEA-COMP:9663"/>
        <dbReference type="Rhea" id="RHEA-COMP:9680"/>
        <dbReference type="ChEBI" id="CHEBI:29985"/>
        <dbReference type="ChEBI" id="CHEBI:30616"/>
        <dbReference type="ChEBI" id="CHEBI:33019"/>
        <dbReference type="ChEBI" id="CHEBI:78442"/>
        <dbReference type="ChEBI" id="CHEBI:78520"/>
        <dbReference type="ChEBI" id="CHEBI:456215"/>
        <dbReference type="EC" id="6.1.1.17"/>
    </reaction>
</comment>
<dbReference type="GO" id="GO:0000049">
    <property type="term" value="F:tRNA binding"/>
    <property type="evidence" value="ECO:0007669"/>
    <property type="project" value="InterPro"/>
</dbReference>
<reference evidence="11 12" key="2">
    <citation type="journal article" date="2011" name="J. Bacteriol.">
        <title>Complete genome sequence of strain HTCC2503T of Parvularcula bermudensis, the type species of the order "Parvularculales" in the class Alphaproteobacteria.</title>
        <authorList>
            <person name="Oh H.M."/>
            <person name="Kang I."/>
            <person name="Vergin K.L."/>
            <person name="Kang D."/>
            <person name="Rhee K.H."/>
            <person name="Giovannoni S.J."/>
            <person name="Cho J.C."/>
        </authorList>
    </citation>
    <scope>NUCLEOTIDE SEQUENCE [LARGE SCALE GENOMIC DNA]</scope>
    <source>
        <strain evidence="12">ATCC BAA-594 / HTCC2503 / KCTC 12087</strain>
    </source>
</reference>